<accession>A0A645GXT3</accession>
<evidence type="ECO:0000313" key="1">
    <source>
        <dbReference type="EMBL" id="MPN31538.1"/>
    </source>
</evidence>
<comment type="caution">
    <text evidence="1">The sequence shown here is derived from an EMBL/GenBank/DDBJ whole genome shotgun (WGS) entry which is preliminary data.</text>
</comment>
<dbReference type="AlphaFoldDB" id="A0A645GXT3"/>
<reference evidence="1" key="1">
    <citation type="submission" date="2019-08" db="EMBL/GenBank/DDBJ databases">
        <authorList>
            <person name="Kucharzyk K."/>
            <person name="Murdoch R.W."/>
            <person name="Higgins S."/>
            <person name="Loffler F."/>
        </authorList>
    </citation>
    <scope>NUCLEOTIDE SEQUENCE</scope>
</reference>
<sequence length="77" mass="9001">MEKDFEKSLNPHLQKAIDDYVQGEKDSVSYLDCLWGEVYGSINSDLWSGCLTAEQADYLRKKYLYAQEQEPKMDMKL</sequence>
<gene>
    <name evidence="1" type="ORF">SDC9_179012</name>
</gene>
<proteinExistence type="predicted"/>
<protein>
    <submittedName>
        <fullName evidence="1">Uncharacterized protein</fullName>
    </submittedName>
</protein>
<dbReference type="EMBL" id="VSSQ01083092">
    <property type="protein sequence ID" value="MPN31538.1"/>
    <property type="molecule type" value="Genomic_DNA"/>
</dbReference>
<name>A0A645GXT3_9ZZZZ</name>
<organism evidence="1">
    <name type="scientific">bioreactor metagenome</name>
    <dbReference type="NCBI Taxonomy" id="1076179"/>
    <lineage>
        <taxon>unclassified sequences</taxon>
        <taxon>metagenomes</taxon>
        <taxon>ecological metagenomes</taxon>
    </lineage>
</organism>